<protein>
    <recommendedName>
        <fullName evidence="5">HTH lysR-type domain-containing protein</fullName>
    </recommendedName>
</protein>
<dbReference type="GO" id="GO:0043565">
    <property type="term" value="F:sequence-specific DNA binding"/>
    <property type="evidence" value="ECO:0007669"/>
    <property type="project" value="TreeGrafter"/>
</dbReference>
<accession>A0AAD4AHM6</accession>
<proteinExistence type="inferred from homology"/>
<dbReference type="Gene3D" id="1.10.10.10">
    <property type="entry name" value="Winged helix-like DNA-binding domain superfamily/Winged helix DNA-binding domain"/>
    <property type="match status" value="1"/>
</dbReference>
<evidence type="ECO:0000256" key="3">
    <source>
        <dbReference type="ARBA" id="ARBA00023125"/>
    </source>
</evidence>
<dbReference type="InterPro" id="IPR036390">
    <property type="entry name" value="WH_DNA-bd_sf"/>
</dbReference>
<evidence type="ECO:0000259" key="5">
    <source>
        <dbReference type="PROSITE" id="PS50931"/>
    </source>
</evidence>
<reference evidence="6" key="2">
    <citation type="submission" date="2015-03" db="EMBL/GenBank/DDBJ databases">
        <title>Genome sequence of Pseudoalteromonas citrea.</title>
        <authorList>
            <person name="Xie B.-B."/>
            <person name="Rong J.-C."/>
            <person name="Qin Q.-L."/>
            <person name="Zhang Y.-Z."/>
        </authorList>
    </citation>
    <scope>NUCLEOTIDE SEQUENCE</scope>
    <source>
        <strain evidence="6">DSM 8771</strain>
    </source>
</reference>
<evidence type="ECO:0000256" key="4">
    <source>
        <dbReference type="ARBA" id="ARBA00023163"/>
    </source>
</evidence>
<feature type="domain" description="HTH lysR-type" evidence="5">
    <location>
        <begin position="1"/>
        <end position="59"/>
    </location>
</feature>
<dbReference type="GO" id="GO:0003700">
    <property type="term" value="F:DNA-binding transcription factor activity"/>
    <property type="evidence" value="ECO:0007669"/>
    <property type="project" value="InterPro"/>
</dbReference>
<dbReference type="SUPFAM" id="SSF46785">
    <property type="entry name" value="Winged helix' DNA-binding domain"/>
    <property type="match status" value="1"/>
</dbReference>
<evidence type="ECO:0000313" key="6">
    <source>
        <dbReference type="EMBL" id="KAF7769819.1"/>
    </source>
</evidence>
<dbReference type="EMBL" id="AHBZ03000021">
    <property type="protein sequence ID" value="KAF7769819.1"/>
    <property type="molecule type" value="Genomic_DNA"/>
</dbReference>
<dbReference type="InterPro" id="IPR005119">
    <property type="entry name" value="LysR_subst-bd"/>
</dbReference>
<dbReference type="Proteomes" id="UP000016487">
    <property type="component" value="Unassembled WGS sequence"/>
</dbReference>
<dbReference type="PANTHER" id="PTHR30537:SF35">
    <property type="entry name" value="TRANSCRIPTIONAL REGULATORY PROTEIN"/>
    <property type="match status" value="1"/>
</dbReference>
<dbReference type="GO" id="GO:0006351">
    <property type="term" value="P:DNA-templated transcription"/>
    <property type="evidence" value="ECO:0007669"/>
    <property type="project" value="TreeGrafter"/>
</dbReference>
<dbReference type="RefSeq" id="WP_010363993.1">
    <property type="nucleotide sequence ID" value="NZ_AHBZ03000021.1"/>
</dbReference>
<keyword evidence="3" id="KW-0238">DNA-binding</keyword>
<dbReference type="AlphaFoldDB" id="A0AAD4AHM6"/>
<dbReference type="SUPFAM" id="SSF53850">
    <property type="entry name" value="Periplasmic binding protein-like II"/>
    <property type="match status" value="1"/>
</dbReference>
<evidence type="ECO:0000256" key="2">
    <source>
        <dbReference type="ARBA" id="ARBA00023015"/>
    </source>
</evidence>
<evidence type="ECO:0000256" key="1">
    <source>
        <dbReference type="ARBA" id="ARBA00009437"/>
    </source>
</evidence>
<gene>
    <name evidence="6" type="ORF">PCIT_a2725</name>
</gene>
<keyword evidence="2" id="KW-0805">Transcription regulation</keyword>
<dbReference type="PROSITE" id="PS50931">
    <property type="entry name" value="HTH_LYSR"/>
    <property type="match status" value="1"/>
</dbReference>
<dbReference type="Pfam" id="PF00126">
    <property type="entry name" value="HTH_1"/>
    <property type="match status" value="1"/>
</dbReference>
<evidence type="ECO:0000313" key="7">
    <source>
        <dbReference type="Proteomes" id="UP000016487"/>
    </source>
</evidence>
<dbReference type="InterPro" id="IPR000847">
    <property type="entry name" value="LysR_HTH_N"/>
</dbReference>
<dbReference type="InterPro" id="IPR036388">
    <property type="entry name" value="WH-like_DNA-bd_sf"/>
</dbReference>
<dbReference type="Gene3D" id="3.40.190.290">
    <property type="match status" value="1"/>
</dbReference>
<dbReference type="InterPro" id="IPR058163">
    <property type="entry name" value="LysR-type_TF_proteobact-type"/>
</dbReference>
<name>A0AAD4AHM6_9GAMM</name>
<dbReference type="CDD" id="cd08422">
    <property type="entry name" value="PBP2_CrgA_like"/>
    <property type="match status" value="1"/>
</dbReference>
<dbReference type="Pfam" id="PF03466">
    <property type="entry name" value="LysR_substrate"/>
    <property type="match status" value="1"/>
</dbReference>
<reference evidence="6" key="1">
    <citation type="journal article" date="2012" name="J. Bacteriol.">
        <title>Genome sequences of type strains of seven species of the marine bacterium Pseudoalteromonas.</title>
        <authorList>
            <person name="Xie B.B."/>
            <person name="Shu Y.L."/>
            <person name="Qin Q.L."/>
            <person name="Rong J.C."/>
            <person name="Zhang X.Y."/>
            <person name="Chen X.L."/>
            <person name="Shi M."/>
            <person name="He H.L."/>
            <person name="Zhou B.C."/>
            <person name="Zhang Y.Z."/>
        </authorList>
    </citation>
    <scope>NUCLEOTIDE SEQUENCE</scope>
    <source>
        <strain evidence="6">DSM 8771</strain>
    </source>
</reference>
<comment type="similarity">
    <text evidence="1">Belongs to the LysR transcriptional regulatory family.</text>
</comment>
<keyword evidence="4" id="KW-0804">Transcription</keyword>
<dbReference type="PANTHER" id="PTHR30537">
    <property type="entry name" value="HTH-TYPE TRANSCRIPTIONAL REGULATOR"/>
    <property type="match status" value="1"/>
</dbReference>
<sequence length="297" mass="33235">MDRITAAEVFIDVTRSGSFTATAERLSMSRPMVTRYVEALESWFGVRLLHRTTRRVSLTSLGEQCLLDLESWLDAGQLLVANVKPSDVLTGSIRIATSVSFAHAQLMAAISEFMKLHPQVSFDIDLQDTHSDLVKSRIDLAIRIASNPDESLIGKPIALCRSVIVAHKSYLANMPAIERPEDLSHQHCLSYANFENKVWHLTRGSVHKSISVSGQLSANEATALLEATLCGVGLSLQPTYMANKMIQKGDLVQVLPDWQPNDMKIYALYSSRKFLAPSVRAFIDFLDEYFKKYTWDI</sequence>
<organism evidence="6 7">
    <name type="scientific">Pseudoalteromonas citrea</name>
    <dbReference type="NCBI Taxonomy" id="43655"/>
    <lineage>
        <taxon>Bacteria</taxon>
        <taxon>Pseudomonadati</taxon>
        <taxon>Pseudomonadota</taxon>
        <taxon>Gammaproteobacteria</taxon>
        <taxon>Alteromonadales</taxon>
        <taxon>Pseudoalteromonadaceae</taxon>
        <taxon>Pseudoalteromonas</taxon>
    </lineage>
</organism>
<comment type="caution">
    <text evidence="6">The sequence shown here is derived from an EMBL/GenBank/DDBJ whole genome shotgun (WGS) entry which is preliminary data.</text>
</comment>